<protein>
    <submittedName>
        <fullName evidence="5">3'-5' exonuclease</fullName>
    </submittedName>
</protein>
<evidence type="ECO:0000313" key="6">
    <source>
        <dbReference type="Proteomes" id="UP000336646"/>
    </source>
</evidence>
<dbReference type="SUPFAM" id="SSF53098">
    <property type="entry name" value="Ribonuclease H-like"/>
    <property type="match status" value="1"/>
</dbReference>
<comment type="caution">
    <text evidence="5">The sequence shown here is derived from an EMBL/GenBank/DDBJ whole genome shotgun (WGS) entry which is preliminary data.</text>
</comment>
<dbReference type="CDD" id="cd06127">
    <property type="entry name" value="DEDDh"/>
    <property type="match status" value="1"/>
</dbReference>
<dbReference type="OrthoDB" id="190275at2"/>
<keyword evidence="3 5" id="KW-0269">Exonuclease</keyword>
<dbReference type="Gene3D" id="3.30.420.10">
    <property type="entry name" value="Ribonuclease H-like superfamily/Ribonuclease H"/>
    <property type="match status" value="1"/>
</dbReference>
<dbReference type="InterPro" id="IPR006054">
    <property type="entry name" value="DnaQ"/>
</dbReference>
<dbReference type="GO" id="GO:0003677">
    <property type="term" value="F:DNA binding"/>
    <property type="evidence" value="ECO:0007669"/>
    <property type="project" value="InterPro"/>
</dbReference>
<keyword evidence="1" id="KW-0540">Nuclease</keyword>
<evidence type="ECO:0000313" key="5">
    <source>
        <dbReference type="EMBL" id="TVS26957.1"/>
    </source>
</evidence>
<dbReference type="NCBIfam" id="TIGR00573">
    <property type="entry name" value="dnaq"/>
    <property type="match status" value="1"/>
</dbReference>
<dbReference type="PANTHER" id="PTHR30231:SF4">
    <property type="entry name" value="PROTEIN NEN2"/>
    <property type="match status" value="1"/>
</dbReference>
<dbReference type="GO" id="GO:0003887">
    <property type="term" value="F:DNA-directed DNA polymerase activity"/>
    <property type="evidence" value="ECO:0007669"/>
    <property type="project" value="InterPro"/>
</dbReference>
<accession>A0A6C1TYY6</accession>
<keyword evidence="2" id="KW-0378">Hydrolase</keyword>
<dbReference type="GO" id="GO:0006260">
    <property type="term" value="P:DNA replication"/>
    <property type="evidence" value="ECO:0007669"/>
    <property type="project" value="InterPro"/>
</dbReference>
<reference evidence="5 6" key="1">
    <citation type="submission" date="2018-12" db="EMBL/GenBank/DDBJ databases">
        <title>Corynebacterium sanguinis sp. nov., a clinically-associated and environmental corynebacterium.</title>
        <authorList>
            <person name="Gonzales-Siles L."/>
            <person name="Jaen-Luchoro D."/>
            <person name="Cardew S."/>
            <person name="Inganas E."/>
            <person name="Ohlen M."/>
            <person name="Jensie-Markopolous S."/>
            <person name="Pinyeiro-Iglesias B."/>
            <person name="Molin K."/>
            <person name="Skovbjerg S."/>
            <person name="Svensson-Stadler L."/>
            <person name="Funke G."/>
            <person name="Moore E.R.B."/>
        </authorList>
    </citation>
    <scope>NUCLEOTIDE SEQUENCE [LARGE SCALE GENOMIC DNA]</scope>
    <source>
        <strain evidence="5 6">58734</strain>
    </source>
</reference>
<evidence type="ECO:0000256" key="3">
    <source>
        <dbReference type="ARBA" id="ARBA00022839"/>
    </source>
</evidence>
<dbReference type="SMART" id="SM00479">
    <property type="entry name" value="EXOIII"/>
    <property type="match status" value="1"/>
</dbReference>
<dbReference type="InterPro" id="IPR036397">
    <property type="entry name" value="RNaseH_sf"/>
</dbReference>
<dbReference type="PANTHER" id="PTHR30231">
    <property type="entry name" value="DNA POLYMERASE III SUBUNIT EPSILON"/>
    <property type="match status" value="1"/>
</dbReference>
<dbReference type="FunFam" id="3.30.420.10:FF:000045">
    <property type="entry name" value="3'-5' exonuclease DinG"/>
    <property type="match status" value="1"/>
</dbReference>
<evidence type="ECO:0000256" key="1">
    <source>
        <dbReference type="ARBA" id="ARBA00022722"/>
    </source>
</evidence>
<evidence type="ECO:0000256" key="2">
    <source>
        <dbReference type="ARBA" id="ARBA00022801"/>
    </source>
</evidence>
<feature type="domain" description="Exonuclease" evidence="4">
    <location>
        <begin position="18"/>
        <end position="187"/>
    </location>
</feature>
<dbReference type="InterPro" id="IPR012337">
    <property type="entry name" value="RNaseH-like_sf"/>
</dbReference>
<dbReference type="EMBL" id="RXIR01000024">
    <property type="protein sequence ID" value="TVS26957.1"/>
    <property type="molecule type" value="Genomic_DNA"/>
</dbReference>
<dbReference type="AlphaFoldDB" id="A0A6C1TYY6"/>
<gene>
    <name evidence="5" type="ORF">EKI59_09665</name>
</gene>
<name>A0A6C1TYY6_9CORY</name>
<dbReference type="InterPro" id="IPR013520">
    <property type="entry name" value="Ribonucl_H"/>
</dbReference>
<dbReference type="GO" id="GO:0008408">
    <property type="term" value="F:3'-5' exonuclease activity"/>
    <property type="evidence" value="ECO:0007669"/>
    <property type="project" value="TreeGrafter"/>
</dbReference>
<evidence type="ECO:0000259" key="4">
    <source>
        <dbReference type="SMART" id="SM00479"/>
    </source>
</evidence>
<dbReference type="Pfam" id="PF00929">
    <property type="entry name" value="RNase_T"/>
    <property type="match status" value="1"/>
</dbReference>
<proteinExistence type="predicted"/>
<sequence>MGFLSSLLNEVMSPGRPVFAVVDTETTGFSAKRDRIIELGVVLIDSNFRECERWSTLINPQKKITNSHIHGITDDMVANAPTFSQVFGEFANKLHGLHLMAHNADFDMKMIGGEIERFDDYDEDSDEVLTLPFIDTIHLAKQLTSGPYKLESLAKKCHVFNPNAHAAVDDAATTAAVMRKLGASKLSLAIKDQGVPFDASIVRTWDLESRTTVSR</sequence>
<organism evidence="5 6">
    <name type="scientific">Corynebacterium sanguinis</name>
    <dbReference type="NCBI Taxonomy" id="2594913"/>
    <lineage>
        <taxon>Bacteria</taxon>
        <taxon>Bacillati</taxon>
        <taxon>Actinomycetota</taxon>
        <taxon>Actinomycetes</taxon>
        <taxon>Mycobacteriales</taxon>
        <taxon>Corynebacteriaceae</taxon>
        <taxon>Corynebacterium</taxon>
    </lineage>
</organism>
<dbReference type="RefSeq" id="WP_144773555.1">
    <property type="nucleotide sequence ID" value="NZ_RXIR01000024.1"/>
</dbReference>
<dbReference type="Proteomes" id="UP000336646">
    <property type="component" value="Unassembled WGS sequence"/>
</dbReference>